<organism evidence="17 18">
    <name type="scientific">Tistrella arctica</name>
    <dbReference type="NCBI Taxonomy" id="3133430"/>
    <lineage>
        <taxon>Bacteria</taxon>
        <taxon>Pseudomonadati</taxon>
        <taxon>Pseudomonadota</taxon>
        <taxon>Alphaproteobacteria</taxon>
        <taxon>Geminicoccales</taxon>
        <taxon>Geminicoccaceae</taxon>
        <taxon>Tistrella</taxon>
    </lineage>
</organism>
<dbReference type="InterPro" id="IPR036250">
    <property type="entry name" value="AcylCo_DH-like_C"/>
</dbReference>
<comment type="catalytic activity">
    <reaction evidence="13">
        <text>dibenzothiophene + 2 FMNH2 + 2 O2 = dibenzothiophene 5,5-dioxide + 2 FMN + 2 H2O + 2 H(+)</text>
        <dbReference type="Rhea" id="RHEA:49072"/>
        <dbReference type="ChEBI" id="CHEBI:15377"/>
        <dbReference type="ChEBI" id="CHEBI:15378"/>
        <dbReference type="ChEBI" id="CHEBI:15379"/>
        <dbReference type="ChEBI" id="CHEBI:23681"/>
        <dbReference type="ChEBI" id="CHEBI:57618"/>
        <dbReference type="ChEBI" id="CHEBI:58210"/>
        <dbReference type="ChEBI" id="CHEBI:90356"/>
        <dbReference type="EC" id="1.14.14.21"/>
    </reaction>
</comment>
<accession>A0ABU9YL61</accession>
<dbReference type="RefSeq" id="WP_345933109.1">
    <property type="nucleotide sequence ID" value="NZ_JBBKTV010000004.1"/>
</dbReference>
<evidence type="ECO:0000259" key="16">
    <source>
        <dbReference type="Pfam" id="PF08028"/>
    </source>
</evidence>
<dbReference type="InterPro" id="IPR037069">
    <property type="entry name" value="AcylCoA_DH/ox_N_sf"/>
</dbReference>
<dbReference type="Pfam" id="PF02770">
    <property type="entry name" value="Acyl-CoA_dh_M"/>
    <property type="match status" value="1"/>
</dbReference>
<dbReference type="Gene3D" id="1.10.540.10">
    <property type="entry name" value="Acyl-CoA dehydrogenase/oxidase, N-terminal domain"/>
    <property type="match status" value="1"/>
</dbReference>
<keyword evidence="6" id="KW-0503">Monooxygenase</keyword>
<dbReference type="SUPFAM" id="SSF56645">
    <property type="entry name" value="Acyl-CoA dehydrogenase NM domain-like"/>
    <property type="match status" value="1"/>
</dbReference>
<evidence type="ECO:0000256" key="5">
    <source>
        <dbReference type="ARBA" id="ARBA00023002"/>
    </source>
</evidence>
<feature type="domain" description="Acyl-CoA oxidase/dehydrogenase middle" evidence="14">
    <location>
        <begin position="136"/>
        <end position="209"/>
    </location>
</feature>
<dbReference type="InterPro" id="IPR046373">
    <property type="entry name" value="Acyl-CoA_Oxase/DH_mid-dom_sf"/>
</dbReference>
<proteinExistence type="inferred from homology"/>
<sequence>MTSLSEGDIGPRSHDAWMALAGEVAAVLAADIARRHRDHTPPHDQIRLLKASGLATMAVPAASGGGGARWSTVVAVARELAAVDGSVGTLFGYHSMGVLHQSIGRPALAGPRLAEITRDRLWLAGVTNPRDDDVRVRPDGGDVVLDGTKSFCTGAAFADRLVVWGRRTDTGAPVLVYLRGDAPGLRCHHDWDSLGLDRADSGGFTLDGVRVPAADMQMEDRDGVDAFAVAARTPVNQLTFANLYLGFALGAFRAGRDYVRTSTRAWPASGVARAADDPLVVSQFGEFWIAIQAAMALADRAAGKVDAMLGAAPRFDAQLRGDAAVDVATIKVLSSRLSLDVATRIYDAMGARATHNRHAFDRFWRDARTHTLHDPLAYKILEIGHFALNARLPEPQAYS</sequence>
<comment type="catalytic activity">
    <reaction evidence="11">
        <text>dibenzothiophene + FMNH2 + O2 = dibenzothiophene 5-oxide + FMN + H2O + H(+)</text>
        <dbReference type="Rhea" id="RHEA:49076"/>
        <dbReference type="ChEBI" id="CHEBI:15377"/>
        <dbReference type="ChEBI" id="CHEBI:15378"/>
        <dbReference type="ChEBI" id="CHEBI:15379"/>
        <dbReference type="ChEBI" id="CHEBI:23681"/>
        <dbReference type="ChEBI" id="CHEBI:23683"/>
        <dbReference type="ChEBI" id="CHEBI:57618"/>
        <dbReference type="ChEBI" id="CHEBI:58210"/>
    </reaction>
</comment>
<dbReference type="Pfam" id="PF08028">
    <property type="entry name" value="Acyl-CoA_dh_2"/>
    <property type="match status" value="1"/>
</dbReference>
<evidence type="ECO:0000256" key="11">
    <source>
        <dbReference type="ARBA" id="ARBA00047859"/>
    </source>
</evidence>
<dbReference type="Pfam" id="PF02771">
    <property type="entry name" value="Acyl-CoA_dh_N"/>
    <property type="match status" value="1"/>
</dbReference>
<name>A0ABU9YL61_9PROT</name>
<feature type="domain" description="Acyl-CoA dehydrogenase C-terminal" evidence="16">
    <location>
        <begin position="238"/>
        <end position="373"/>
    </location>
</feature>
<comment type="subcellular location">
    <subcellularLocation>
        <location evidence="1">Cytoplasm</location>
    </subcellularLocation>
</comment>
<evidence type="ECO:0000259" key="14">
    <source>
        <dbReference type="Pfam" id="PF02770"/>
    </source>
</evidence>
<reference evidence="17 18" key="1">
    <citation type="submission" date="2024-03" db="EMBL/GenBank/DDBJ databases">
        <title>High-quality draft genome sequencing of Tistrella sp. BH-R2-4.</title>
        <authorList>
            <person name="Dong C."/>
        </authorList>
    </citation>
    <scope>NUCLEOTIDE SEQUENCE [LARGE SCALE GENOMIC DNA]</scope>
    <source>
        <strain evidence="17 18">BH-R2-4</strain>
    </source>
</reference>
<evidence type="ECO:0000256" key="3">
    <source>
        <dbReference type="ARBA" id="ARBA00022643"/>
    </source>
</evidence>
<comment type="pathway">
    <text evidence="7">Sulfur metabolism; dibenzothiophene degradation.</text>
</comment>
<dbReference type="PIRSF" id="PIRSF016578">
    <property type="entry name" value="HsaA"/>
    <property type="match status" value="1"/>
</dbReference>
<dbReference type="InterPro" id="IPR013786">
    <property type="entry name" value="AcylCoA_DH/ox_N"/>
</dbReference>
<keyword evidence="3" id="KW-0288">FMN</keyword>
<comment type="caution">
    <text evidence="17">The sequence shown here is derived from an EMBL/GenBank/DDBJ whole genome shotgun (WGS) entry which is preliminary data.</text>
</comment>
<dbReference type="Proteomes" id="UP001413721">
    <property type="component" value="Unassembled WGS sequence"/>
</dbReference>
<dbReference type="EC" id="1.14.14.21" evidence="9"/>
<dbReference type="Gene3D" id="1.20.140.10">
    <property type="entry name" value="Butyryl-CoA Dehydrogenase, subunit A, domain 3"/>
    <property type="match status" value="1"/>
</dbReference>
<feature type="domain" description="Acyl-CoA dehydrogenase/oxidase N-terminal" evidence="15">
    <location>
        <begin position="25"/>
        <end position="99"/>
    </location>
</feature>
<evidence type="ECO:0000256" key="12">
    <source>
        <dbReference type="ARBA" id="ARBA00048445"/>
    </source>
</evidence>
<gene>
    <name evidence="17" type="ORF">WG926_14630</name>
</gene>
<dbReference type="EMBL" id="JBBKTW010000005">
    <property type="protein sequence ID" value="MEN2989549.1"/>
    <property type="molecule type" value="Genomic_DNA"/>
</dbReference>
<evidence type="ECO:0000256" key="13">
    <source>
        <dbReference type="ARBA" id="ARBA00049456"/>
    </source>
</evidence>
<comment type="catalytic activity">
    <reaction evidence="12">
        <text>dibenzothiophene 5-oxide + FMNH2 + O2 = dibenzothiophene 5,5-dioxide + FMN + H2O + H(+)</text>
        <dbReference type="Rhea" id="RHEA:49080"/>
        <dbReference type="ChEBI" id="CHEBI:15377"/>
        <dbReference type="ChEBI" id="CHEBI:15378"/>
        <dbReference type="ChEBI" id="CHEBI:15379"/>
        <dbReference type="ChEBI" id="CHEBI:23683"/>
        <dbReference type="ChEBI" id="CHEBI:57618"/>
        <dbReference type="ChEBI" id="CHEBI:58210"/>
        <dbReference type="ChEBI" id="CHEBI:90356"/>
    </reaction>
</comment>
<evidence type="ECO:0000313" key="18">
    <source>
        <dbReference type="Proteomes" id="UP001413721"/>
    </source>
</evidence>
<evidence type="ECO:0000256" key="9">
    <source>
        <dbReference type="ARBA" id="ARBA00034328"/>
    </source>
</evidence>
<dbReference type="InterPro" id="IPR009100">
    <property type="entry name" value="AcylCoA_DH/oxidase_NM_dom_sf"/>
</dbReference>
<dbReference type="SUPFAM" id="SSF47203">
    <property type="entry name" value="Acyl-CoA dehydrogenase C-terminal domain-like"/>
    <property type="match status" value="1"/>
</dbReference>
<evidence type="ECO:0000259" key="15">
    <source>
        <dbReference type="Pfam" id="PF02771"/>
    </source>
</evidence>
<keyword evidence="4" id="KW-0547">Nucleotide-binding</keyword>
<evidence type="ECO:0000256" key="7">
    <source>
        <dbReference type="ARBA" id="ARBA00034307"/>
    </source>
</evidence>
<dbReference type="PANTHER" id="PTHR43884:SF12">
    <property type="entry name" value="ISOVALERYL-COA DEHYDROGENASE, MITOCHONDRIAL-RELATED"/>
    <property type="match status" value="1"/>
</dbReference>
<keyword evidence="5" id="KW-0560">Oxidoreductase</keyword>
<dbReference type="InterPro" id="IPR006091">
    <property type="entry name" value="Acyl-CoA_Oxase/DH_mid-dom"/>
</dbReference>
<evidence type="ECO:0000313" key="17">
    <source>
        <dbReference type="EMBL" id="MEN2989549.1"/>
    </source>
</evidence>
<dbReference type="PANTHER" id="PTHR43884">
    <property type="entry name" value="ACYL-COA DEHYDROGENASE"/>
    <property type="match status" value="1"/>
</dbReference>
<evidence type="ECO:0000256" key="10">
    <source>
        <dbReference type="ARBA" id="ARBA00034345"/>
    </source>
</evidence>
<keyword evidence="2" id="KW-0285">Flavoprotein</keyword>
<evidence type="ECO:0000256" key="2">
    <source>
        <dbReference type="ARBA" id="ARBA00022630"/>
    </source>
</evidence>
<comment type="similarity">
    <text evidence="8">Belongs to the DszC flavin monooxygenase family.</text>
</comment>
<evidence type="ECO:0000256" key="4">
    <source>
        <dbReference type="ARBA" id="ARBA00022741"/>
    </source>
</evidence>
<keyword evidence="18" id="KW-1185">Reference proteome</keyword>
<evidence type="ECO:0000256" key="8">
    <source>
        <dbReference type="ARBA" id="ARBA00034317"/>
    </source>
</evidence>
<evidence type="ECO:0000256" key="1">
    <source>
        <dbReference type="ARBA" id="ARBA00004496"/>
    </source>
</evidence>
<evidence type="ECO:0000256" key="6">
    <source>
        <dbReference type="ARBA" id="ARBA00023033"/>
    </source>
</evidence>
<dbReference type="Gene3D" id="2.40.110.10">
    <property type="entry name" value="Butyryl-CoA Dehydrogenase, subunit A, domain 2"/>
    <property type="match status" value="1"/>
</dbReference>
<dbReference type="InterPro" id="IPR013107">
    <property type="entry name" value="Acyl-CoA_DH_C"/>
</dbReference>
<protein>
    <recommendedName>
        <fullName evidence="10">Dibenzothiophene monooxygenase</fullName>
        <ecNumber evidence="9">1.14.14.21</ecNumber>
    </recommendedName>
</protein>